<dbReference type="Gramene" id="PNT65358">
    <property type="protein sequence ID" value="PNT65358"/>
    <property type="gene ID" value="BRADI_4g41216v3"/>
</dbReference>
<keyword evidence="2" id="KW-1133">Transmembrane helix</keyword>
<dbReference type="EMBL" id="CM000883">
    <property type="protein sequence ID" value="PNT65358.1"/>
    <property type="molecule type" value="Genomic_DNA"/>
</dbReference>
<accession>I1ITX8</accession>
<dbReference type="EnsemblPlants" id="PNT65358">
    <property type="protein sequence ID" value="PNT65358"/>
    <property type="gene ID" value="BRADI_4g41216v3"/>
</dbReference>
<keyword evidence="2" id="KW-0812">Transmembrane</keyword>
<dbReference type="RefSeq" id="XP_024310581.1">
    <property type="nucleotide sequence ID" value="XM_024454813.1"/>
</dbReference>
<sequence length="313" mass="34398">MTTTAGITVDDCDGSKPKPHVGVLEEQRRGKAELPSSSPAPTQMDGIPAVATTAAGSDSDTGGTAGTASPAMSITRVEPFFGKQEQSVDEVLNNAKHLSVQSQEILKHLERLCSQACKVLEIKNEDRIKSDLAEERKQQLIEDVASHLKDLVAKTSLKADDLKRISFQAKKDDAMLLKCQTVLTDFVFFMLLVPWLVHTHDEKSHPVGFYIRLFAVSVLAFLGMVGYLMSHIVRGAKWRQAVYCITIVSVLSTMGLVAFALFSLIPLDYGHYTAVSWIYPGAFVLVGIILLVSWCSNYCEIPREDSELNIPLV</sequence>
<feature type="transmembrane region" description="Helical" evidence="2">
    <location>
        <begin position="241"/>
        <end position="265"/>
    </location>
</feature>
<dbReference type="HOGENOM" id="CLU_889513_0_0_1"/>
<reference evidence="3" key="2">
    <citation type="submission" date="2017-06" db="EMBL/GenBank/DDBJ databases">
        <title>WGS assembly of Brachypodium distachyon.</title>
        <authorList>
            <consortium name="The International Brachypodium Initiative"/>
            <person name="Lucas S."/>
            <person name="Harmon-Smith M."/>
            <person name="Lail K."/>
            <person name="Tice H."/>
            <person name="Grimwood J."/>
            <person name="Bruce D."/>
            <person name="Barry K."/>
            <person name="Shu S."/>
            <person name="Lindquist E."/>
            <person name="Wang M."/>
            <person name="Pitluck S."/>
            <person name="Vogel J.P."/>
            <person name="Garvin D.F."/>
            <person name="Mockler T.C."/>
            <person name="Schmutz J."/>
            <person name="Rokhsar D."/>
            <person name="Bevan M.W."/>
        </authorList>
    </citation>
    <scope>NUCLEOTIDE SEQUENCE</scope>
    <source>
        <strain evidence="3">Bd21</strain>
    </source>
</reference>
<reference evidence="4" key="3">
    <citation type="submission" date="2018-08" db="UniProtKB">
        <authorList>
            <consortium name="EnsemblPlants"/>
        </authorList>
    </citation>
    <scope>IDENTIFICATION</scope>
    <source>
        <strain evidence="4">cv. Bd21</strain>
    </source>
</reference>
<organism evidence="4">
    <name type="scientific">Brachypodium distachyon</name>
    <name type="common">Purple false brome</name>
    <name type="synonym">Trachynia distachya</name>
    <dbReference type="NCBI Taxonomy" id="15368"/>
    <lineage>
        <taxon>Eukaryota</taxon>
        <taxon>Viridiplantae</taxon>
        <taxon>Streptophyta</taxon>
        <taxon>Embryophyta</taxon>
        <taxon>Tracheophyta</taxon>
        <taxon>Spermatophyta</taxon>
        <taxon>Magnoliopsida</taxon>
        <taxon>Liliopsida</taxon>
        <taxon>Poales</taxon>
        <taxon>Poaceae</taxon>
        <taxon>BOP clade</taxon>
        <taxon>Pooideae</taxon>
        <taxon>Stipodae</taxon>
        <taxon>Brachypodieae</taxon>
        <taxon>Brachypodium</taxon>
    </lineage>
</organism>
<evidence type="ECO:0000313" key="5">
    <source>
        <dbReference type="Proteomes" id="UP000008810"/>
    </source>
</evidence>
<gene>
    <name evidence="4" type="primary">LOC106866737</name>
    <name evidence="3" type="ORF">BRADI_4g41216v3</name>
</gene>
<feature type="compositionally biased region" description="Low complexity" evidence="1">
    <location>
        <begin position="51"/>
        <end position="69"/>
    </location>
</feature>
<name>I1ITX8_BRADI</name>
<feature type="transmembrane region" description="Helical" evidence="2">
    <location>
        <begin position="209"/>
        <end position="229"/>
    </location>
</feature>
<feature type="transmembrane region" description="Helical" evidence="2">
    <location>
        <begin position="175"/>
        <end position="197"/>
    </location>
</feature>
<reference evidence="3 4" key="1">
    <citation type="journal article" date="2010" name="Nature">
        <title>Genome sequencing and analysis of the model grass Brachypodium distachyon.</title>
        <authorList>
            <consortium name="International Brachypodium Initiative"/>
        </authorList>
    </citation>
    <scope>NUCLEOTIDE SEQUENCE [LARGE SCALE GENOMIC DNA]</scope>
    <source>
        <strain evidence="3">Bd21</strain>
        <strain evidence="4">cv. Bd21</strain>
    </source>
</reference>
<dbReference type="Proteomes" id="UP000008810">
    <property type="component" value="Chromosome 4"/>
</dbReference>
<protein>
    <recommendedName>
        <fullName evidence="6">Transmembrane protein</fullName>
    </recommendedName>
</protein>
<evidence type="ECO:0000256" key="1">
    <source>
        <dbReference type="SAM" id="MobiDB-lite"/>
    </source>
</evidence>
<keyword evidence="2" id="KW-0472">Membrane</keyword>
<dbReference type="ExpressionAtlas" id="I1ITX8">
    <property type="expression patterns" value="baseline"/>
</dbReference>
<dbReference type="AlphaFoldDB" id="I1ITX8"/>
<feature type="compositionally biased region" description="Basic and acidic residues" evidence="1">
    <location>
        <begin position="23"/>
        <end position="32"/>
    </location>
</feature>
<proteinExistence type="predicted"/>
<evidence type="ECO:0000313" key="4">
    <source>
        <dbReference type="EnsemblPlants" id="PNT65358"/>
    </source>
</evidence>
<dbReference type="GeneID" id="106866737"/>
<keyword evidence="5" id="KW-1185">Reference proteome</keyword>
<evidence type="ECO:0008006" key="6">
    <source>
        <dbReference type="Google" id="ProtNLM"/>
    </source>
</evidence>
<feature type="transmembrane region" description="Helical" evidence="2">
    <location>
        <begin position="277"/>
        <end position="295"/>
    </location>
</feature>
<evidence type="ECO:0000256" key="2">
    <source>
        <dbReference type="SAM" id="Phobius"/>
    </source>
</evidence>
<evidence type="ECO:0000313" key="3">
    <source>
        <dbReference type="EMBL" id="PNT65358.1"/>
    </source>
</evidence>
<feature type="region of interest" description="Disordered" evidence="1">
    <location>
        <begin position="1"/>
        <end position="69"/>
    </location>
</feature>